<gene>
    <name evidence="3" type="ORF">MPL3356_70216</name>
</gene>
<dbReference type="AlphaFoldDB" id="A0A090ECA4"/>
<dbReference type="EMBL" id="CCMZ01000067">
    <property type="protein sequence ID" value="CDX27757.1"/>
    <property type="molecule type" value="Genomic_DNA"/>
</dbReference>
<evidence type="ECO:0000313" key="3">
    <source>
        <dbReference type="EMBL" id="CDX27757.1"/>
    </source>
</evidence>
<feature type="transmembrane region" description="Helical" evidence="2">
    <location>
        <begin position="298"/>
        <end position="317"/>
    </location>
</feature>
<sequence>MQQATYRYLHDFFSTLEYSPSGSASRALTEHALAGQLDHYRRLVSSIFSNAAKQKIRRISDSRSMLQVCMSYVNSIFEKNPLSISGIEGEFVLSGVIPVISSPPGDTFPKEVEESFTDDLNFCFPAALFFELSRAGVKPNNGNPLPPELDRESASYAAWRAIDSSSDDPSSFVAARNNIIEKQAKELADKIDEALADINKRTTEHAGSLDTHLRTLSERTDTALKSTEDAIVRAASFESQILDLTKKADGLDAAIDAKTADADDKISGFLASAKARSTYENLKIHWVNRSRTARSAMFASWIFLGILLILIPCFAVYENESIVALITRIANAANITLPTDAGPIALTIATFSRLIIVTIPLALYFWLIRLVVRFNMRSMLLMDDANVRATIIETYYKMIEERAATIEDRALILTALCRPPPGHGGDSVDPPNFTELVDKAMGK</sequence>
<evidence type="ECO:0000256" key="2">
    <source>
        <dbReference type="SAM" id="Phobius"/>
    </source>
</evidence>
<evidence type="ECO:0000313" key="4">
    <source>
        <dbReference type="Proteomes" id="UP000045285"/>
    </source>
</evidence>
<organism evidence="3 4">
    <name type="scientific">Mesorhizobium plurifarium</name>
    <dbReference type="NCBI Taxonomy" id="69974"/>
    <lineage>
        <taxon>Bacteria</taxon>
        <taxon>Pseudomonadati</taxon>
        <taxon>Pseudomonadota</taxon>
        <taxon>Alphaproteobacteria</taxon>
        <taxon>Hyphomicrobiales</taxon>
        <taxon>Phyllobacteriaceae</taxon>
        <taxon>Mesorhizobium</taxon>
    </lineage>
</organism>
<keyword evidence="2" id="KW-1133">Transmembrane helix</keyword>
<feature type="transmembrane region" description="Helical" evidence="2">
    <location>
        <begin position="344"/>
        <end position="372"/>
    </location>
</feature>
<proteinExistence type="predicted"/>
<accession>A0A090ECA4</accession>
<name>A0A090ECA4_MESPL</name>
<keyword evidence="2" id="KW-0812">Transmembrane</keyword>
<feature type="coiled-coil region" evidence="1">
    <location>
        <begin position="177"/>
        <end position="204"/>
    </location>
</feature>
<keyword evidence="1" id="KW-0175">Coiled coil</keyword>
<protein>
    <submittedName>
        <fullName evidence="3">Uncharacterized protein</fullName>
    </submittedName>
</protein>
<dbReference type="Proteomes" id="UP000045285">
    <property type="component" value="Unassembled WGS sequence"/>
</dbReference>
<evidence type="ECO:0000256" key="1">
    <source>
        <dbReference type="SAM" id="Coils"/>
    </source>
</evidence>
<keyword evidence="4" id="KW-1185">Reference proteome</keyword>
<reference evidence="4" key="1">
    <citation type="submission" date="2014-08" db="EMBL/GenBank/DDBJ databases">
        <authorList>
            <person name="Moulin L."/>
        </authorList>
    </citation>
    <scope>NUCLEOTIDE SEQUENCE [LARGE SCALE GENOMIC DNA]</scope>
</reference>
<keyword evidence="2" id="KW-0472">Membrane</keyword>